<keyword evidence="5" id="KW-0029">Amino-acid transport</keyword>
<evidence type="ECO:0000256" key="8">
    <source>
        <dbReference type="ARBA" id="ARBA00037998"/>
    </source>
</evidence>
<sequence>MDLLDLFDAVQSVADGLLFGSTYALLGIGFTLIFGVMHKINLSYAAASIGAAYGSLLLLSGFTAPAIIVFMAAALCGGVIGALVYFIGFKFIPVANPLATLMSTVGLLLLIDEIIVHTTEGVPLAYPALYSDVVVRLGPFMLRGDLMFVFLLGCACMVLFLLLLYRTRLGIATRAVSQQPIASQLCGISILQVNVLTFVVTGMLGGIAGAMSGAAIGMLSPLLAQPLTVKGLIVTVIGGLGSIPGAIIAGLIVGGLESLFQFLRGVTERDLYIMMLLFAFLVFRPGGIFAKAAGRD</sequence>
<feature type="transmembrane region" description="Helical" evidence="9">
    <location>
        <begin position="271"/>
        <end position="290"/>
    </location>
</feature>
<feature type="transmembrane region" description="Helical" evidence="9">
    <location>
        <begin position="185"/>
        <end position="211"/>
    </location>
</feature>
<reference evidence="10 11" key="1">
    <citation type="submission" date="2016-07" db="EMBL/GenBank/DDBJ databases">
        <title>Complete genome sequence of Bradyrhizobium icense LMTR 13T, a potential inoculant strain isolated from lima bean (Phaseolus lunatus) in Peru.</title>
        <authorList>
            <person name="Ormeno-Orrillo E."/>
            <person name="Duran D."/>
            <person name="Rogel M.A."/>
            <person name="Rey L."/>
            <person name="Imperial J."/>
            <person name="Ruiz-Argueso T."/>
            <person name="Martinez-Romero E."/>
        </authorList>
    </citation>
    <scope>NUCLEOTIDE SEQUENCE [LARGE SCALE GENOMIC DNA]</scope>
    <source>
        <strain evidence="10 11">LMTR 13</strain>
    </source>
</reference>
<keyword evidence="4 9" id="KW-0812">Transmembrane</keyword>
<dbReference type="InterPro" id="IPR001851">
    <property type="entry name" value="ABC_transp_permease"/>
</dbReference>
<feature type="transmembrane region" description="Helical" evidence="9">
    <location>
        <begin position="66"/>
        <end position="87"/>
    </location>
</feature>
<evidence type="ECO:0000256" key="6">
    <source>
        <dbReference type="ARBA" id="ARBA00022989"/>
    </source>
</evidence>
<keyword evidence="6 9" id="KW-1133">Transmembrane helix</keyword>
<feature type="transmembrane region" description="Helical" evidence="9">
    <location>
        <begin position="231"/>
        <end position="259"/>
    </location>
</feature>
<keyword evidence="3" id="KW-1003">Cell membrane</keyword>
<dbReference type="KEGG" id="bic:LMTR13_30870"/>
<dbReference type="InterPro" id="IPR052157">
    <property type="entry name" value="BCAA_transport_permease"/>
</dbReference>
<gene>
    <name evidence="10" type="ORF">LMTR13_30870</name>
</gene>
<dbReference type="GO" id="GO:0022857">
    <property type="term" value="F:transmembrane transporter activity"/>
    <property type="evidence" value="ECO:0007669"/>
    <property type="project" value="InterPro"/>
</dbReference>
<evidence type="ECO:0000256" key="2">
    <source>
        <dbReference type="ARBA" id="ARBA00022448"/>
    </source>
</evidence>
<name>A0A1B1UMC7_9BRAD</name>
<dbReference type="CDD" id="cd06582">
    <property type="entry name" value="TM_PBP1_LivH_like"/>
    <property type="match status" value="1"/>
</dbReference>
<organism evidence="10 11">
    <name type="scientific">Bradyrhizobium icense</name>
    <dbReference type="NCBI Taxonomy" id="1274631"/>
    <lineage>
        <taxon>Bacteria</taxon>
        <taxon>Pseudomonadati</taxon>
        <taxon>Pseudomonadota</taxon>
        <taxon>Alphaproteobacteria</taxon>
        <taxon>Hyphomicrobiales</taxon>
        <taxon>Nitrobacteraceae</taxon>
        <taxon>Bradyrhizobium</taxon>
    </lineage>
</organism>
<feature type="transmembrane region" description="Helical" evidence="9">
    <location>
        <begin position="16"/>
        <end position="35"/>
    </location>
</feature>
<evidence type="ECO:0000313" key="10">
    <source>
        <dbReference type="EMBL" id="ANW03894.1"/>
    </source>
</evidence>
<evidence type="ECO:0000256" key="3">
    <source>
        <dbReference type="ARBA" id="ARBA00022475"/>
    </source>
</evidence>
<comment type="similarity">
    <text evidence="8">Belongs to the binding-protein-dependent transport system permease family. LivHM subfamily.</text>
</comment>
<dbReference type="GO" id="GO:0006865">
    <property type="term" value="P:amino acid transport"/>
    <property type="evidence" value="ECO:0007669"/>
    <property type="project" value="UniProtKB-KW"/>
</dbReference>
<comment type="subcellular location">
    <subcellularLocation>
        <location evidence="1">Cell membrane</location>
        <topology evidence="1">Multi-pass membrane protein</topology>
    </subcellularLocation>
</comment>
<keyword evidence="11" id="KW-1185">Reference proteome</keyword>
<evidence type="ECO:0000256" key="5">
    <source>
        <dbReference type="ARBA" id="ARBA00022970"/>
    </source>
</evidence>
<dbReference type="PANTHER" id="PTHR11795:SF449">
    <property type="entry name" value="BRANCHED-CHAIN AMINO ACID TRANSPORT PERMEASE PROTEIN LIVH-RELATED"/>
    <property type="match status" value="1"/>
</dbReference>
<feature type="transmembrane region" description="Helical" evidence="9">
    <location>
        <begin position="146"/>
        <end position="165"/>
    </location>
</feature>
<evidence type="ECO:0000256" key="1">
    <source>
        <dbReference type="ARBA" id="ARBA00004651"/>
    </source>
</evidence>
<evidence type="ECO:0008006" key="12">
    <source>
        <dbReference type="Google" id="ProtNLM"/>
    </source>
</evidence>
<dbReference type="OrthoDB" id="9779023at2"/>
<dbReference type="EMBL" id="CP016428">
    <property type="protein sequence ID" value="ANW03894.1"/>
    <property type="molecule type" value="Genomic_DNA"/>
</dbReference>
<protein>
    <recommendedName>
        <fullName evidence="12">Branched-chain amino acid ABC transporter permease</fullName>
    </recommendedName>
</protein>
<dbReference type="GO" id="GO:0005886">
    <property type="term" value="C:plasma membrane"/>
    <property type="evidence" value="ECO:0007669"/>
    <property type="project" value="UniProtKB-SubCell"/>
</dbReference>
<dbReference type="Pfam" id="PF02653">
    <property type="entry name" value="BPD_transp_2"/>
    <property type="match status" value="1"/>
</dbReference>
<dbReference type="PANTHER" id="PTHR11795">
    <property type="entry name" value="BRANCHED-CHAIN AMINO ACID TRANSPORT SYSTEM PERMEASE PROTEIN LIVH"/>
    <property type="match status" value="1"/>
</dbReference>
<dbReference type="RefSeq" id="WP_065731060.1">
    <property type="nucleotide sequence ID" value="NZ_CP016428.1"/>
</dbReference>
<dbReference type="STRING" id="1274631.LMTR13_30870"/>
<accession>A0A1B1UMC7</accession>
<evidence type="ECO:0000313" key="11">
    <source>
        <dbReference type="Proteomes" id="UP000092839"/>
    </source>
</evidence>
<keyword evidence="7 9" id="KW-0472">Membrane</keyword>
<keyword evidence="2" id="KW-0813">Transport</keyword>
<feature type="transmembrane region" description="Helical" evidence="9">
    <location>
        <begin position="94"/>
        <end position="111"/>
    </location>
</feature>
<evidence type="ECO:0000256" key="4">
    <source>
        <dbReference type="ARBA" id="ARBA00022692"/>
    </source>
</evidence>
<proteinExistence type="inferred from homology"/>
<dbReference type="Proteomes" id="UP000092839">
    <property type="component" value="Chromosome"/>
</dbReference>
<evidence type="ECO:0000256" key="9">
    <source>
        <dbReference type="SAM" id="Phobius"/>
    </source>
</evidence>
<evidence type="ECO:0000256" key="7">
    <source>
        <dbReference type="ARBA" id="ARBA00023136"/>
    </source>
</evidence>
<feature type="transmembrane region" description="Helical" evidence="9">
    <location>
        <begin position="42"/>
        <end position="60"/>
    </location>
</feature>
<dbReference type="AlphaFoldDB" id="A0A1B1UMC7"/>